<protein>
    <recommendedName>
        <fullName evidence="4">AB hydrolase-1 domain-containing protein</fullName>
    </recommendedName>
</protein>
<dbReference type="Proteomes" id="UP001165122">
    <property type="component" value="Unassembled WGS sequence"/>
</dbReference>
<comment type="caution">
    <text evidence="5">The sequence shown here is derived from an EMBL/GenBank/DDBJ whole genome shotgun (WGS) entry which is preliminary data.</text>
</comment>
<evidence type="ECO:0000256" key="1">
    <source>
        <dbReference type="ARBA" id="ARBA00008645"/>
    </source>
</evidence>
<dbReference type="Pfam" id="PF00561">
    <property type="entry name" value="Abhydrolase_1"/>
    <property type="match status" value="1"/>
</dbReference>
<organism evidence="5 6">
    <name type="scientific">Triparma laevis f. longispina</name>
    <dbReference type="NCBI Taxonomy" id="1714387"/>
    <lineage>
        <taxon>Eukaryota</taxon>
        <taxon>Sar</taxon>
        <taxon>Stramenopiles</taxon>
        <taxon>Ochrophyta</taxon>
        <taxon>Bolidophyceae</taxon>
        <taxon>Parmales</taxon>
        <taxon>Triparmaceae</taxon>
        <taxon>Triparma</taxon>
    </lineage>
</organism>
<dbReference type="EMBL" id="BRXW01000171">
    <property type="protein sequence ID" value="GMI12095.1"/>
    <property type="molecule type" value="Genomic_DNA"/>
</dbReference>
<keyword evidence="3" id="KW-0812">Transmembrane</keyword>
<keyword evidence="3" id="KW-0472">Membrane</keyword>
<dbReference type="InterPro" id="IPR050266">
    <property type="entry name" value="AB_hydrolase_sf"/>
</dbReference>
<dbReference type="AlphaFoldDB" id="A0A9W7KUU6"/>
<dbReference type="InterPro" id="IPR000073">
    <property type="entry name" value="AB_hydrolase_1"/>
</dbReference>
<dbReference type="GO" id="GO:0016020">
    <property type="term" value="C:membrane"/>
    <property type="evidence" value="ECO:0007669"/>
    <property type="project" value="TreeGrafter"/>
</dbReference>
<keyword evidence="3" id="KW-1133">Transmembrane helix</keyword>
<proteinExistence type="inferred from homology"/>
<keyword evidence="2" id="KW-0378">Hydrolase</keyword>
<evidence type="ECO:0000256" key="3">
    <source>
        <dbReference type="SAM" id="Phobius"/>
    </source>
</evidence>
<dbReference type="GO" id="GO:0016787">
    <property type="term" value="F:hydrolase activity"/>
    <property type="evidence" value="ECO:0007669"/>
    <property type="project" value="UniProtKB-KW"/>
</dbReference>
<dbReference type="InterPro" id="IPR029058">
    <property type="entry name" value="AB_hydrolase_fold"/>
</dbReference>
<dbReference type="PANTHER" id="PTHR43798">
    <property type="entry name" value="MONOACYLGLYCEROL LIPASE"/>
    <property type="match status" value="1"/>
</dbReference>
<reference evidence="6" key="1">
    <citation type="journal article" date="2023" name="Commun. Biol.">
        <title>Genome analysis of Parmales, the sister group of diatoms, reveals the evolutionary specialization of diatoms from phago-mixotrophs to photoautotrophs.</title>
        <authorList>
            <person name="Ban H."/>
            <person name="Sato S."/>
            <person name="Yoshikawa S."/>
            <person name="Yamada K."/>
            <person name="Nakamura Y."/>
            <person name="Ichinomiya M."/>
            <person name="Sato N."/>
            <person name="Blanc-Mathieu R."/>
            <person name="Endo H."/>
            <person name="Kuwata A."/>
            <person name="Ogata H."/>
        </authorList>
    </citation>
    <scope>NUCLEOTIDE SEQUENCE [LARGE SCALE GENOMIC DNA]</scope>
    <source>
        <strain evidence="6">NIES 3700</strain>
    </source>
</reference>
<dbReference type="OrthoDB" id="6431331at2759"/>
<feature type="domain" description="AB hydrolase-1" evidence="4">
    <location>
        <begin position="37"/>
        <end position="147"/>
    </location>
</feature>
<name>A0A9W7KUU6_9STRA</name>
<evidence type="ECO:0000259" key="4">
    <source>
        <dbReference type="Pfam" id="PF00561"/>
    </source>
</evidence>
<dbReference type="SUPFAM" id="SSF53474">
    <property type="entry name" value="alpha/beta-Hydrolases"/>
    <property type="match status" value="1"/>
</dbReference>
<gene>
    <name evidence="5" type="ORF">TrLO_g2637</name>
</gene>
<keyword evidence="6" id="KW-1185">Reference proteome</keyword>
<sequence>MPCLEAYEFKLRDGRQISGLTCGSQVTSASDQASITLLLHGWLDNAASFTKLIPLLPASLGQIIAIDLVGHGLSDHLPKGCHYVFAQFILDIVEILMTINDNTHINLIGHSLGAGVCSMLGSILAGLSRPLKRIILLDGLAPLSHTPIESFGNLIKYYVKMKDANGSNGAGGTIKLFDSMREAAERRSQQNIGGTMGVDEAILLAARGLVEVEGSEGVRRYKWRTDSRLLWPSLMRYTEPQLVWAMSNVEAEVLVILVKDGIYKPLLTLFNFGLFNLTFIPSMIFYVLAVVFSYFTRFDIFQKAHDICYKLRCLKKREVHMVPEGGHHAHLKDNGAQRIGSIISDWVERTEGKIIATSSNKIKLT</sequence>
<evidence type="ECO:0000313" key="6">
    <source>
        <dbReference type="Proteomes" id="UP001165122"/>
    </source>
</evidence>
<evidence type="ECO:0000256" key="2">
    <source>
        <dbReference type="ARBA" id="ARBA00022801"/>
    </source>
</evidence>
<comment type="similarity">
    <text evidence="1">Belongs to the AB hydrolase superfamily.</text>
</comment>
<accession>A0A9W7KUU6</accession>
<feature type="transmembrane region" description="Helical" evidence="3">
    <location>
        <begin position="272"/>
        <end position="295"/>
    </location>
</feature>
<dbReference type="PANTHER" id="PTHR43798:SF14">
    <property type="entry name" value="SERINE HYDROLASE-LIKE PROTEIN DDB_G0286239"/>
    <property type="match status" value="1"/>
</dbReference>
<dbReference type="Gene3D" id="3.40.50.1820">
    <property type="entry name" value="alpha/beta hydrolase"/>
    <property type="match status" value="1"/>
</dbReference>
<evidence type="ECO:0000313" key="5">
    <source>
        <dbReference type="EMBL" id="GMI12095.1"/>
    </source>
</evidence>